<keyword evidence="5" id="KW-0234">DNA repair</keyword>
<evidence type="ECO:0000256" key="5">
    <source>
        <dbReference type="ARBA" id="ARBA00023204"/>
    </source>
</evidence>
<dbReference type="CTD" id="675"/>
<evidence type="ECO:0000259" key="7">
    <source>
        <dbReference type="SMART" id="SM01341"/>
    </source>
</evidence>
<dbReference type="InterPro" id="IPR002093">
    <property type="entry name" value="BRCA2_repeat"/>
</dbReference>
<dbReference type="GO" id="GO:0007530">
    <property type="term" value="P:sex determination"/>
    <property type="evidence" value="ECO:0007669"/>
    <property type="project" value="Ensembl"/>
</dbReference>
<feature type="region of interest" description="Disordered" evidence="6">
    <location>
        <begin position="120"/>
        <end position="147"/>
    </location>
</feature>
<dbReference type="Pfam" id="PF09104">
    <property type="entry name" value="BRCA-2_OB3"/>
    <property type="match status" value="1"/>
</dbReference>
<dbReference type="GeneTree" id="ENSGT00390000003602"/>
<dbReference type="Pfam" id="PF09121">
    <property type="entry name" value="Tower"/>
    <property type="match status" value="1"/>
</dbReference>
<reference evidence="8" key="2">
    <citation type="submission" date="2025-09" db="UniProtKB">
        <authorList>
            <consortium name="Ensembl"/>
        </authorList>
    </citation>
    <scope>IDENTIFICATION</scope>
</reference>
<keyword evidence="2" id="KW-0227">DNA damage</keyword>
<keyword evidence="9" id="KW-1185">Reference proteome</keyword>
<dbReference type="GO" id="GO:0007283">
    <property type="term" value="P:spermatogenesis"/>
    <property type="evidence" value="ECO:0007669"/>
    <property type="project" value="Ensembl"/>
</dbReference>
<dbReference type="CDD" id="cd04494">
    <property type="entry name" value="BRCA2DBD_OB2"/>
    <property type="match status" value="1"/>
</dbReference>
<dbReference type="InterPro" id="IPR015252">
    <property type="entry name" value="BRCA2_hlx"/>
</dbReference>
<feature type="region of interest" description="Disordered" evidence="6">
    <location>
        <begin position="1458"/>
        <end position="1483"/>
    </location>
</feature>
<feature type="compositionally biased region" description="Polar residues" evidence="6">
    <location>
        <begin position="892"/>
        <end position="902"/>
    </location>
</feature>
<dbReference type="Proteomes" id="UP000261540">
    <property type="component" value="Unplaced"/>
</dbReference>
<dbReference type="GO" id="GO:1905879">
    <property type="term" value="P:regulation of oogenesis"/>
    <property type="evidence" value="ECO:0007669"/>
    <property type="project" value="Ensembl"/>
</dbReference>
<keyword evidence="3" id="KW-0238">DNA-binding</keyword>
<dbReference type="SUPFAM" id="SSF81878">
    <property type="entry name" value="BRCA2 tower domain"/>
    <property type="match status" value="1"/>
</dbReference>
<protein>
    <submittedName>
        <fullName evidence="8">BRCA2 DNA repair associated</fullName>
    </submittedName>
</protein>
<dbReference type="SUPFAM" id="SSF50249">
    <property type="entry name" value="Nucleic acid-binding proteins"/>
    <property type="match status" value="3"/>
</dbReference>
<dbReference type="GO" id="GO:0072015">
    <property type="term" value="P:podocyte development"/>
    <property type="evidence" value="ECO:0007669"/>
    <property type="project" value="Ensembl"/>
</dbReference>
<feature type="region of interest" description="Disordered" evidence="6">
    <location>
        <begin position="1874"/>
        <end position="1905"/>
    </location>
</feature>
<dbReference type="Pfam" id="PF22687">
    <property type="entry name" value="BRCA2_TR2"/>
    <property type="match status" value="1"/>
</dbReference>
<feature type="compositionally biased region" description="Polar residues" evidence="6">
    <location>
        <begin position="415"/>
        <end position="429"/>
    </location>
</feature>
<dbReference type="GO" id="GO:0006355">
    <property type="term" value="P:regulation of DNA-templated transcription"/>
    <property type="evidence" value="ECO:0007669"/>
    <property type="project" value="TreeGrafter"/>
</dbReference>
<dbReference type="GO" id="GO:0008585">
    <property type="term" value="P:female gonad development"/>
    <property type="evidence" value="ECO:0007669"/>
    <property type="project" value="Ensembl"/>
</dbReference>
<dbReference type="SMART" id="SM01341">
    <property type="entry name" value="Tower"/>
    <property type="match status" value="1"/>
</dbReference>
<dbReference type="InterPro" id="IPR036315">
    <property type="entry name" value="BRCA2_hlx_sf"/>
</dbReference>
<evidence type="ECO:0000313" key="8">
    <source>
        <dbReference type="Ensembl" id="ENSPKIP00000013632.1"/>
    </source>
</evidence>
<dbReference type="PROSITE" id="PS50138">
    <property type="entry name" value="BRCA2_REPEAT"/>
    <property type="match status" value="7"/>
</dbReference>
<dbReference type="Ensembl" id="ENSPKIT00000038056.1">
    <property type="protein sequence ID" value="ENSPKIP00000013632.1"/>
    <property type="gene ID" value="ENSPKIG00000000986.1"/>
</dbReference>
<dbReference type="CDD" id="cd04493">
    <property type="entry name" value="BRCA2DBD_OB1"/>
    <property type="match status" value="1"/>
</dbReference>
<dbReference type="InterPro" id="IPR015188">
    <property type="entry name" value="BRCA2_OB_3"/>
</dbReference>
<dbReference type="InterPro" id="IPR048262">
    <property type="entry name" value="BRCA2_OB_2_dom"/>
</dbReference>
<evidence type="ECO:0000256" key="4">
    <source>
        <dbReference type="ARBA" id="ARBA00023172"/>
    </source>
</evidence>
<dbReference type="OrthoDB" id="21095at2759"/>
<reference evidence="8" key="1">
    <citation type="submission" date="2025-08" db="UniProtKB">
        <authorList>
            <consortium name="Ensembl"/>
        </authorList>
    </citation>
    <scope>IDENTIFICATION</scope>
</reference>
<evidence type="ECO:0000256" key="6">
    <source>
        <dbReference type="SAM" id="MobiDB-lite"/>
    </source>
</evidence>
<dbReference type="Pfam" id="PF21318">
    <property type="entry name" value="BRCA2DBD_OB2"/>
    <property type="match status" value="1"/>
</dbReference>
<dbReference type="GO" id="GO:0048793">
    <property type="term" value="P:pronephros development"/>
    <property type="evidence" value="ECO:0007669"/>
    <property type="project" value="Ensembl"/>
</dbReference>
<organism evidence="8 9">
    <name type="scientific">Paramormyrops kingsleyae</name>
    <dbReference type="NCBI Taxonomy" id="1676925"/>
    <lineage>
        <taxon>Eukaryota</taxon>
        <taxon>Metazoa</taxon>
        <taxon>Chordata</taxon>
        <taxon>Craniata</taxon>
        <taxon>Vertebrata</taxon>
        <taxon>Euteleostomi</taxon>
        <taxon>Actinopterygii</taxon>
        <taxon>Neopterygii</taxon>
        <taxon>Teleostei</taxon>
        <taxon>Osteoglossocephala</taxon>
        <taxon>Osteoglossomorpha</taxon>
        <taxon>Osteoglossiformes</taxon>
        <taxon>Mormyridae</taxon>
        <taxon>Paramormyrops</taxon>
    </lineage>
</organism>
<feature type="region of interest" description="Disordered" evidence="6">
    <location>
        <begin position="31"/>
        <end position="59"/>
    </location>
</feature>
<dbReference type="SUPFAM" id="SSF81872">
    <property type="entry name" value="BRCA2 helical domain"/>
    <property type="match status" value="1"/>
</dbReference>
<accession>A0A3B3R4E7</accession>
<dbReference type="InterPro" id="IPR055077">
    <property type="entry name" value="BRCA2_TR2"/>
</dbReference>
<feature type="region of interest" description="Disordered" evidence="6">
    <location>
        <begin position="1987"/>
        <end position="2028"/>
    </location>
</feature>
<feature type="region of interest" description="Disordered" evidence="6">
    <location>
        <begin position="889"/>
        <end position="911"/>
    </location>
</feature>
<feature type="compositionally biased region" description="Basic and acidic residues" evidence="6">
    <location>
        <begin position="1893"/>
        <end position="1903"/>
    </location>
</feature>
<feature type="domain" description="Tower" evidence="7">
    <location>
        <begin position="2485"/>
        <end position="2526"/>
    </location>
</feature>
<evidence type="ECO:0000256" key="3">
    <source>
        <dbReference type="ARBA" id="ARBA00023125"/>
    </source>
</evidence>
<dbReference type="PIRSF" id="PIRSF002397">
    <property type="entry name" value="BRCA2"/>
    <property type="match status" value="1"/>
</dbReference>
<dbReference type="KEGG" id="pki:111851369"/>
<name>A0A3B3R4E7_9TELE</name>
<dbReference type="GO" id="GO:0000724">
    <property type="term" value="P:double-strand break repair via homologous recombination"/>
    <property type="evidence" value="ECO:0007669"/>
    <property type="project" value="InterPro"/>
</dbReference>
<evidence type="ECO:0000313" key="9">
    <source>
        <dbReference type="Proteomes" id="UP000261540"/>
    </source>
</evidence>
<dbReference type="InterPro" id="IPR015525">
    <property type="entry name" value="BRCA2"/>
</dbReference>
<feature type="region of interest" description="Disordered" evidence="6">
    <location>
        <begin position="415"/>
        <end position="440"/>
    </location>
</feature>
<evidence type="ECO:0000256" key="2">
    <source>
        <dbReference type="ARBA" id="ARBA00022763"/>
    </source>
</evidence>
<sequence length="2995" mass="328172">MLEVLNQHAREELGTLCPDWFEVLTVKASTKVEDGDSGQKPRNSRFPSEQEAPLEKPAACSQMFSTPKIFRGQERMSPKPITQDEALHCSEKDADRRPENLYCVDTSPCLFGSTNTRSAVRNQHRGQPSKGFLEDLLDTPGSSMPTSVKRISESLGAQIDPDVSWTSSLNTPPAMSPTVILTKPDNSACSVTCTGDKREFFVRKLFPSLSEASGIPNSLDKNKQLLLSEDVACLDKKDRFGAFSPDVTVKPKLPDAIQDREVRSTVARVLDGNEDVISFFFSNSSSSSLRKVKPGEGVKRKEGNSIRNGLATSVLNVASRDTRPEIRMQPIKKPGDESQLMVDCSVPWTPMTLPDSILQPLPKEDTTVHTDISVKQLVGRILPKVPPACSESDAMESASPVQCDSVVPQWKNIVKSQGNNREQCPSPSKTETREAEGGEMGHLTTDELLLSVQLPNVNMSCNPAGDFTGDAAIEKPSQHNVEGQKEVSVSQAAESLAEDSLKSCSPAMPVQKPSRKFVYSLLTPSPSSHTVQSSRTYQQSDCTLPTLSESSAVQRQSHCVVSCSDGEECAGVTDMLDLKNRVFEKHDRTAAENAVLKVSCQENDDQARAAFTEELKKDVPSGKDCISETAFQTAAQNGCMDTPCFATQGQMDRYLPETSNETEPNETIELTADQQNASAKSGLSPEPVWATKQIIVDYNNYSDCISNAVNELSSQRQDSSYHTTLSDVSHVPRLLDDISPGKGRLEVGFRTASEKIIVLPFEAIQRAKVLLNEAADGDLTGKAIGQKNLSVNSMAHNTMQAKESDIKSNCQSLQDLTKYPENVMVEVGPLYRSDAERAINVHSNSSRQSSTTKITGFKTASNSAIHVSSTNLKKARELLDETDYGKHAEKYSTPTGAKNGQGMTEEEDCKPKPSAAPVAAVLSPAHPSAKGCLEAHCFLTASQKADVTALCSLLEEADSQFEFTQFKQINTDSSSTGVAPPGSQSDEEVDPDFLTGIDFNDSFTTLGQVTRRQSAITEVTVLDEPTENSDLKHNGQKFNVTGEAEAISSGALNNMIDKGTVKSLHPKDMDRLFVPGVIANSRNCGGFYSAQGVKITVSMERLKEASGVFDGLDVLCTSALNSGEDLGLSAEKPSALQTDSIVKRAKQDTLQKVSYCPNEQHESCKEKMKEFSKKDFTSSVVETGKYIESDFNEMRKTGNITGITPHFVGFKTAGGNAVSVSERALSKAAAIFADLEEVKASTDEVGHQLPIENQKRKNTPIKIHDSQAKCGDFILNVTDKLQVGLNELEEKMSSNSKDAINIDYGVGYVSKKINVEINNIADKLADVDPCQTSIKARSNCENIAKSNLLDNDELKYVEDIHFPKVHQNVDTKFKCPFLKTPEYENSVAGCRLVLSCDLQGKGGGFTTASGKMVSISDTALQQAKAIFKDCIDSPGCETTGDVQCEMSPRKINTVKRRKECPSADEVPVSPQSPQEKAHLKDKNSSMVNEAGTEMQRISVMSRLTPGTSHCGFSTASGKRVCVSETALLKARTFLESDEEFLKNPKEHVTTEHKGVSSLNIPLKSGCAFSTASGKRVSISTKSLQEAKVLFSDMESASLWESGAEANEESKRKEFSICPSDSGKSNCGFSTASGKKVSVSEKSLMKAKTLLDQNDEKMGQEKCGETDSFIANLSAMHTTDSNIQASLSAKTINCRIFRSSTCQENSLCSEIQAKKNVNVGASYSDPRTQQSSLTNCDGSLEVIVSAKKNEVTVNEKSSGCAQYSDDVPRGDRTITSVSPVSYDCSAAVLEKRDEIEQNRDIPLQVLGAEQTGTPKIHQNCLPSSGTTVDDFSPLNLQSLGLGYCTETQQQYFEQEAMACTKALLQDEDEAANRRISQKVSKESSCGPRTASKFNDTHHSEEQKLRNGKRLRAMDSALKGQPPLKRQLLEEFDRTSVGGTCSFLVPLKSSPDGTLKDRRTFRYSMPLQPNVTRPFGDKTLLEQRARKDSSLLNSRCGNPQDAAFVPPFRKPPEPKDAVSHGPSRHSGVFIPPFKNRNLRMNSSLQESVTQVQNGRKSPGSVAEPSKYIPPAKRRSEPIPSTKTSSEGVCGHKANPNNDIVEKCEEKGLEQGIPSARPASPYGNTVQVSVDAGLQGLESLRHTRDLQDMRIMKKKRQTIRPQPGSLLLAKTSGKTRLSLRSAFGGGCPVRHSQEELYKYGVHQGVFQISSENAESFRFRYADYFCQETLIAEGGVQLADGGWLIPDNGGTVGKEEFYRALCDTPGVDPKLISESWVYNHYRWVVWKLASMERSFPRVMGSLGLTPQRVLLQLKYRYDLEIDQSRRSALRKIMERDDTPAKTMVLCICGIVSTGSDRTKRKTTQGADAKVDSTTGLIWVTDGWYCIKALLDTPLTVMVQKGRLTVGVKVVTHGAELVGSQDACTPLEAPSNLMLKISANSTRVARWDTKLGYHHDPRPLKLRLSSLYSNGGPVGCVEIIVLRSYPTQWMEKKPDGAYVFRSGRAEEREVQRHSASKQKTMETLFAKIQAQFEKDQAARNRCKSKGKRLSCQEIEALQDGEDLHEVVDNDPTGVEALLSEKQLEILSSYRQSLEQKKRDELQERFHQALEETQKGQGSLSDREVTPVWRLRVSNCWETPDGSGCLLNIWRPSSELQTLLKEGSRYKVYQLATSEGRKFSGSTNLQLTATKRTRFQHVQASPERLTELFQPRASVSFGALMTPGFRPLYGEVDVVGYVISVADRHGVSPVIYLADEQLRLVAVRVSCSLLQLALGEVVQSQALLALSNLQPRCQAPVPVLYAGDLALVSAKPKEPHQQEASERLRNAVQGSEHFFKLAEEKLFSLIHSNGSYLPPPNGPILAPKTPTWNARQQGMNSETGPTPQKSAQTVGPVTPVNRKAPPEGSSSVDRDPKSIKRKRGLDYLSHIPSPPPLQLLKTSMSPAVKKTFHPPRRSETPAPVSRQQQTPPIAKPVEGEWVSDEELAMINTQALLDGSGLQNQE</sequence>
<dbReference type="PANTHER" id="PTHR11289">
    <property type="entry name" value="BREAST CANCER TYPE 2 SUSCEPTIBILITY PROTEIN BRCA2"/>
    <property type="match status" value="1"/>
</dbReference>
<dbReference type="Pfam" id="PF09103">
    <property type="entry name" value="BRCA-2_OB1"/>
    <property type="match status" value="1"/>
</dbReference>
<feature type="compositionally biased region" description="Polar residues" evidence="6">
    <location>
        <begin position="2042"/>
        <end position="2053"/>
    </location>
</feature>
<dbReference type="GO" id="GO:0003677">
    <property type="term" value="F:DNA binding"/>
    <property type="evidence" value="ECO:0007669"/>
    <property type="project" value="UniProtKB-KW"/>
</dbReference>
<keyword evidence="4" id="KW-0233">DNA recombination</keyword>
<feature type="region of interest" description="Disordered" evidence="6">
    <location>
        <begin position="2939"/>
        <end position="2970"/>
    </location>
</feature>
<feature type="region of interest" description="Disordered" evidence="6">
    <location>
        <begin position="2850"/>
        <end position="2909"/>
    </location>
</feature>
<feature type="compositionally biased region" description="Polar residues" evidence="6">
    <location>
        <begin position="2860"/>
        <end position="2885"/>
    </location>
</feature>
<proteinExistence type="predicted"/>
<dbReference type="Pfam" id="PF09169">
    <property type="entry name" value="BRCA-2_helical"/>
    <property type="match status" value="1"/>
</dbReference>
<dbReference type="InterPro" id="IPR012340">
    <property type="entry name" value="NA-bd_OB-fold"/>
</dbReference>
<keyword evidence="1" id="KW-0677">Repeat</keyword>
<dbReference type="InterPro" id="IPR015205">
    <property type="entry name" value="Tower_dom"/>
</dbReference>
<dbReference type="GO" id="GO:0042127">
    <property type="term" value="P:regulation of cell population proliferation"/>
    <property type="evidence" value="ECO:0007669"/>
    <property type="project" value="Ensembl"/>
</dbReference>
<dbReference type="Pfam" id="PF00634">
    <property type="entry name" value="BRCA2"/>
    <property type="match status" value="6"/>
</dbReference>
<dbReference type="Gene3D" id="2.40.50.140">
    <property type="entry name" value="Nucleic acid-binding proteins"/>
    <property type="match status" value="3"/>
</dbReference>
<dbReference type="InterPro" id="IPR015187">
    <property type="entry name" value="BRCA2_OB_1"/>
</dbReference>
<feature type="region of interest" description="Disordered" evidence="6">
    <location>
        <begin position="2042"/>
        <end position="2091"/>
    </location>
</feature>
<evidence type="ECO:0000256" key="1">
    <source>
        <dbReference type="ARBA" id="ARBA00022737"/>
    </source>
</evidence>
<dbReference type="Gene3D" id="6.10.70.10">
    <property type="match status" value="1"/>
</dbReference>
<dbReference type="PANTHER" id="PTHR11289:SF0">
    <property type="entry name" value="BREAST CANCER TYPE 2 SUSCEPTIBILITY PROTEIN"/>
    <property type="match status" value="1"/>
</dbReference>
<dbReference type="STRING" id="1676925.ENSPKIP00000013632"/>